<reference evidence="1 2" key="2">
    <citation type="submission" date="2019-09" db="EMBL/GenBank/DDBJ databases">
        <authorList>
            <person name="Jin C."/>
        </authorList>
    </citation>
    <scope>NUCLEOTIDE SEQUENCE [LARGE SCALE GENOMIC DNA]</scope>
    <source>
        <strain evidence="1 2">BN140078</strain>
    </source>
</reference>
<evidence type="ECO:0000313" key="1">
    <source>
        <dbReference type="EMBL" id="KAA2240790.1"/>
    </source>
</evidence>
<sequence>MQLVPGELYLVKSEAIDELRRKYGPFTFVVRVERVDHDKDKVRFTLFSSDNWNATPDVRRLVEMHTDGQTIDETTGTPMSVDPIFHTESRFIYCFDKGTVEAYTQ</sequence>
<dbReference type="RefSeq" id="WP_149841968.1">
    <property type="nucleotide sequence ID" value="NZ_VUOC01000004.1"/>
</dbReference>
<gene>
    <name evidence="1" type="ORF">F0L74_32150</name>
</gene>
<dbReference type="EMBL" id="VUOC01000004">
    <property type="protein sequence ID" value="KAA2240790.1"/>
    <property type="molecule type" value="Genomic_DNA"/>
</dbReference>
<dbReference type="AlphaFoldDB" id="A0A5B2VQ03"/>
<name>A0A5B2VQ03_9BACT</name>
<protein>
    <submittedName>
        <fullName evidence="1">Uncharacterized protein</fullName>
    </submittedName>
</protein>
<keyword evidence="2" id="KW-1185">Reference proteome</keyword>
<reference evidence="1 2" key="1">
    <citation type="submission" date="2019-09" db="EMBL/GenBank/DDBJ databases">
        <title>Chitinophaga ginsengihumi sp. nov., isolated from soil of ginseng rhizosphere.</title>
        <authorList>
            <person name="Lee J."/>
        </authorList>
    </citation>
    <scope>NUCLEOTIDE SEQUENCE [LARGE SCALE GENOMIC DNA]</scope>
    <source>
        <strain evidence="1 2">BN140078</strain>
    </source>
</reference>
<comment type="caution">
    <text evidence="1">The sequence shown here is derived from an EMBL/GenBank/DDBJ whole genome shotgun (WGS) entry which is preliminary data.</text>
</comment>
<accession>A0A5B2VQ03</accession>
<proteinExistence type="predicted"/>
<evidence type="ECO:0000313" key="2">
    <source>
        <dbReference type="Proteomes" id="UP000324611"/>
    </source>
</evidence>
<dbReference type="Proteomes" id="UP000324611">
    <property type="component" value="Unassembled WGS sequence"/>
</dbReference>
<organism evidence="1 2">
    <name type="scientific">Chitinophaga agrisoli</name>
    <dbReference type="NCBI Taxonomy" id="2607653"/>
    <lineage>
        <taxon>Bacteria</taxon>
        <taxon>Pseudomonadati</taxon>
        <taxon>Bacteroidota</taxon>
        <taxon>Chitinophagia</taxon>
        <taxon>Chitinophagales</taxon>
        <taxon>Chitinophagaceae</taxon>
        <taxon>Chitinophaga</taxon>
    </lineage>
</organism>